<evidence type="ECO:0000313" key="2">
    <source>
        <dbReference type="Proteomes" id="UP000586042"/>
    </source>
</evidence>
<dbReference type="Proteomes" id="UP000586042">
    <property type="component" value="Unassembled WGS sequence"/>
</dbReference>
<dbReference type="SUPFAM" id="SSF46785">
    <property type="entry name" value="Winged helix' DNA-binding domain"/>
    <property type="match status" value="1"/>
</dbReference>
<proteinExistence type="predicted"/>
<protein>
    <submittedName>
        <fullName evidence="1">MarR family transcriptional regulator</fullName>
    </submittedName>
</protein>
<dbReference type="InterPro" id="IPR036390">
    <property type="entry name" value="WH_DNA-bd_sf"/>
</dbReference>
<gene>
    <name evidence="1" type="ORF">HTZ77_42670</name>
</gene>
<comment type="caution">
    <text evidence="1">The sequence shown here is derived from an EMBL/GenBank/DDBJ whole genome shotgun (WGS) entry which is preliminary data.</text>
</comment>
<dbReference type="RefSeq" id="WP_175595501.1">
    <property type="nucleotide sequence ID" value="NZ_JABWGN010000026.1"/>
</dbReference>
<keyword evidence="2" id="KW-1185">Reference proteome</keyword>
<dbReference type="InterPro" id="IPR036388">
    <property type="entry name" value="WH-like_DNA-bd_sf"/>
</dbReference>
<reference evidence="1 2" key="1">
    <citation type="submission" date="2020-06" db="EMBL/GenBank/DDBJ databases">
        <title>Nonomuraea sp. SMC257, a novel actinomycete isolated from soil.</title>
        <authorList>
            <person name="Chanama M."/>
        </authorList>
    </citation>
    <scope>NUCLEOTIDE SEQUENCE [LARGE SCALE GENOMIC DNA]</scope>
    <source>
        <strain evidence="1 2">SMC257</strain>
    </source>
</reference>
<dbReference type="AlphaFoldDB" id="A0A7Y6M7I0"/>
<dbReference type="EMBL" id="JABWGN010000026">
    <property type="protein sequence ID" value="NUW38058.1"/>
    <property type="molecule type" value="Genomic_DNA"/>
</dbReference>
<dbReference type="Gene3D" id="1.10.10.10">
    <property type="entry name" value="Winged helix-like DNA-binding domain superfamily/Winged helix DNA-binding domain"/>
    <property type="match status" value="1"/>
</dbReference>
<organism evidence="1 2">
    <name type="scientific">Nonomuraea montanisoli</name>
    <dbReference type="NCBI Taxonomy" id="2741721"/>
    <lineage>
        <taxon>Bacteria</taxon>
        <taxon>Bacillati</taxon>
        <taxon>Actinomycetota</taxon>
        <taxon>Actinomycetes</taxon>
        <taxon>Streptosporangiales</taxon>
        <taxon>Streptosporangiaceae</taxon>
        <taxon>Nonomuraea</taxon>
    </lineage>
</organism>
<accession>A0A7Y6M7I0</accession>
<evidence type="ECO:0000313" key="1">
    <source>
        <dbReference type="EMBL" id="NUW38058.1"/>
    </source>
</evidence>
<name>A0A7Y6M7I0_9ACTN</name>
<sequence length="122" mass="13294">MQKMIGYWLKHLDELFENVLTTTLVAEGVSRREWQALNVLSAGEDPGAQLSPFSGVDDAQERLASRGWADGGALTEEGRRAHAALAEQVGRIRRRAAEGVSAEEYAATIDVLRRMAANLEAA</sequence>